<feature type="compositionally biased region" description="Gly residues" evidence="1">
    <location>
        <begin position="254"/>
        <end position="264"/>
    </location>
</feature>
<evidence type="ECO:0000313" key="2">
    <source>
        <dbReference type="EMBL" id="GMI44937.1"/>
    </source>
</evidence>
<comment type="caution">
    <text evidence="2">The sequence shown here is derived from an EMBL/GenBank/DDBJ whole genome shotgun (WGS) entry which is preliminary data.</text>
</comment>
<organism evidence="2 3">
    <name type="scientific">Triparma columacea</name>
    <dbReference type="NCBI Taxonomy" id="722753"/>
    <lineage>
        <taxon>Eukaryota</taxon>
        <taxon>Sar</taxon>
        <taxon>Stramenopiles</taxon>
        <taxon>Ochrophyta</taxon>
        <taxon>Bolidophyceae</taxon>
        <taxon>Parmales</taxon>
        <taxon>Triparmaceae</taxon>
        <taxon>Triparma</taxon>
    </lineage>
</organism>
<feature type="compositionally biased region" description="Low complexity" evidence="1">
    <location>
        <begin position="72"/>
        <end position="82"/>
    </location>
</feature>
<evidence type="ECO:0000313" key="3">
    <source>
        <dbReference type="Proteomes" id="UP001165065"/>
    </source>
</evidence>
<accession>A0A9W7LCS5</accession>
<dbReference type="EMBL" id="BRYA01000233">
    <property type="protein sequence ID" value="GMI44937.1"/>
    <property type="molecule type" value="Genomic_DNA"/>
</dbReference>
<dbReference type="Proteomes" id="UP001165065">
    <property type="component" value="Unassembled WGS sequence"/>
</dbReference>
<feature type="region of interest" description="Disordered" evidence="1">
    <location>
        <begin position="244"/>
        <end position="264"/>
    </location>
</feature>
<evidence type="ECO:0000256" key="1">
    <source>
        <dbReference type="SAM" id="MobiDB-lite"/>
    </source>
</evidence>
<proteinExistence type="predicted"/>
<reference evidence="3" key="1">
    <citation type="journal article" date="2023" name="Commun. Biol.">
        <title>Genome analysis of Parmales, the sister group of diatoms, reveals the evolutionary specialization of diatoms from phago-mixotrophs to photoautotrophs.</title>
        <authorList>
            <person name="Ban H."/>
            <person name="Sato S."/>
            <person name="Yoshikawa S."/>
            <person name="Yamada K."/>
            <person name="Nakamura Y."/>
            <person name="Ichinomiya M."/>
            <person name="Sato N."/>
            <person name="Blanc-Mathieu R."/>
            <person name="Endo H."/>
            <person name="Kuwata A."/>
            <person name="Ogata H."/>
        </authorList>
    </citation>
    <scope>NUCLEOTIDE SEQUENCE [LARGE SCALE GENOMIC DNA]</scope>
</reference>
<feature type="region of interest" description="Disordered" evidence="1">
    <location>
        <begin position="61"/>
        <end position="86"/>
    </location>
</feature>
<sequence>MVITEKTTINEPKPAQGCDSLLTANYVMGEDVGDTAALMIQMEADQQLAVALTEFPIVSTTATNNGDDAPPSMMSTTSSTSSNPPISLDAEEVVLINNPCSPFHNKRMKRTPRSKVGRNGGGGKNYDHYYHLFPDESFEKGVLSQLAMSARRTRLGLACSGKLRYKEQCAIEGTLQCKVCGVTSGDSIGRNGLCSASVLSFDIDGMSPAHKKTDSGASTRIGVAASEIASGISQILCKFCHAEKSAKEPRKEGAAGGGAPKRKR</sequence>
<keyword evidence="3" id="KW-1185">Reference proteome</keyword>
<dbReference type="AlphaFoldDB" id="A0A9W7LCS5"/>
<protein>
    <submittedName>
        <fullName evidence="2">Uncharacterized protein</fullName>
    </submittedName>
</protein>
<name>A0A9W7LCS5_9STRA</name>
<gene>
    <name evidence="2" type="ORF">TrCOL_g8712</name>
</gene>
<feature type="compositionally biased region" description="Basic and acidic residues" evidence="1">
    <location>
        <begin position="244"/>
        <end position="253"/>
    </location>
</feature>